<dbReference type="GO" id="GO:0016423">
    <property type="term" value="F:tRNA (guanine) methyltransferase activity"/>
    <property type="evidence" value="ECO:0007669"/>
    <property type="project" value="InterPro"/>
</dbReference>
<dbReference type="GO" id="GO:0030488">
    <property type="term" value="P:tRNA methylation"/>
    <property type="evidence" value="ECO:0007669"/>
    <property type="project" value="InterPro"/>
</dbReference>
<evidence type="ECO:0000256" key="1">
    <source>
        <dbReference type="ARBA" id="ARBA00022603"/>
    </source>
</evidence>
<dbReference type="SUPFAM" id="SSF75217">
    <property type="entry name" value="alpha/beta knot"/>
    <property type="match status" value="1"/>
</dbReference>
<dbReference type="Pfam" id="PF00588">
    <property type="entry name" value="SpoU_methylase"/>
    <property type="match status" value="1"/>
</dbReference>
<dbReference type="STRING" id="1160509.A0A3N4HY10"/>
<dbReference type="EMBL" id="ML119707">
    <property type="protein sequence ID" value="RPA78733.1"/>
    <property type="molecule type" value="Genomic_DNA"/>
</dbReference>
<dbReference type="InterPro" id="IPR001537">
    <property type="entry name" value="SpoU_MeTrfase"/>
</dbReference>
<dbReference type="InterPro" id="IPR044748">
    <property type="entry name" value="Trm3/TARBP1_C"/>
</dbReference>
<accession>A0A3N4HY10</accession>
<dbReference type="InterPro" id="IPR029026">
    <property type="entry name" value="tRNA_m1G_MTases_N"/>
</dbReference>
<dbReference type="AlphaFoldDB" id="A0A3N4HY10"/>
<keyword evidence="2" id="KW-0808">Transferase</keyword>
<dbReference type="PANTHER" id="PTHR12029">
    <property type="entry name" value="RNA METHYLTRANSFERASE"/>
    <property type="match status" value="1"/>
</dbReference>
<gene>
    <name evidence="4" type="ORF">BJ508DRAFT_184565</name>
</gene>
<dbReference type="Gene3D" id="3.40.1280.10">
    <property type="match status" value="1"/>
</dbReference>
<keyword evidence="5" id="KW-1185">Reference proteome</keyword>
<evidence type="ECO:0000259" key="3">
    <source>
        <dbReference type="Pfam" id="PF00588"/>
    </source>
</evidence>
<name>A0A3N4HY10_ASCIM</name>
<feature type="domain" description="tRNA/rRNA methyltransferase SpoU type" evidence="3">
    <location>
        <begin position="1"/>
        <end position="152"/>
    </location>
</feature>
<proteinExistence type="predicted"/>
<sequence length="160" mass="17551">LILVASHVTSPPNLGGLCRLSEIFGVKILYLADPTVVTSKDFTAVSVSSEVWLPIQGLSPDASTQRDFFDRMRREGFSIVGVEQTDSSHVLGARGEDGKELWRFPKRCVLVLGSEREGMPADVLCEMDVCVEIKQRGETRSLNVQVAAGVVVGEFNRQWG</sequence>
<protein>
    <submittedName>
        <fullName evidence="4">Alpha/beta knot</fullName>
    </submittedName>
</protein>
<dbReference type="GO" id="GO:0003723">
    <property type="term" value="F:RNA binding"/>
    <property type="evidence" value="ECO:0007669"/>
    <property type="project" value="InterPro"/>
</dbReference>
<reference evidence="4 5" key="1">
    <citation type="journal article" date="2018" name="Nat. Ecol. Evol.">
        <title>Pezizomycetes genomes reveal the molecular basis of ectomycorrhizal truffle lifestyle.</title>
        <authorList>
            <person name="Murat C."/>
            <person name="Payen T."/>
            <person name="Noel B."/>
            <person name="Kuo A."/>
            <person name="Morin E."/>
            <person name="Chen J."/>
            <person name="Kohler A."/>
            <person name="Krizsan K."/>
            <person name="Balestrini R."/>
            <person name="Da Silva C."/>
            <person name="Montanini B."/>
            <person name="Hainaut M."/>
            <person name="Levati E."/>
            <person name="Barry K.W."/>
            <person name="Belfiori B."/>
            <person name="Cichocki N."/>
            <person name="Clum A."/>
            <person name="Dockter R.B."/>
            <person name="Fauchery L."/>
            <person name="Guy J."/>
            <person name="Iotti M."/>
            <person name="Le Tacon F."/>
            <person name="Lindquist E.A."/>
            <person name="Lipzen A."/>
            <person name="Malagnac F."/>
            <person name="Mello A."/>
            <person name="Molinier V."/>
            <person name="Miyauchi S."/>
            <person name="Poulain J."/>
            <person name="Riccioni C."/>
            <person name="Rubini A."/>
            <person name="Sitrit Y."/>
            <person name="Splivallo R."/>
            <person name="Traeger S."/>
            <person name="Wang M."/>
            <person name="Zifcakova L."/>
            <person name="Wipf D."/>
            <person name="Zambonelli A."/>
            <person name="Paolocci F."/>
            <person name="Nowrousian M."/>
            <person name="Ottonello S."/>
            <person name="Baldrian P."/>
            <person name="Spatafora J.W."/>
            <person name="Henrissat B."/>
            <person name="Nagy L.G."/>
            <person name="Aury J.M."/>
            <person name="Wincker P."/>
            <person name="Grigoriev I.V."/>
            <person name="Bonfante P."/>
            <person name="Martin F.M."/>
        </authorList>
    </citation>
    <scope>NUCLEOTIDE SEQUENCE [LARGE SCALE GENOMIC DNA]</scope>
    <source>
        <strain evidence="4 5">RN42</strain>
    </source>
</reference>
<evidence type="ECO:0000313" key="4">
    <source>
        <dbReference type="EMBL" id="RPA78733.1"/>
    </source>
</evidence>
<dbReference type="InterPro" id="IPR045330">
    <property type="entry name" value="TRM3/TARBP1"/>
</dbReference>
<feature type="non-terminal residue" evidence="4">
    <location>
        <position position="160"/>
    </location>
</feature>
<organism evidence="4 5">
    <name type="scientific">Ascobolus immersus RN42</name>
    <dbReference type="NCBI Taxonomy" id="1160509"/>
    <lineage>
        <taxon>Eukaryota</taxon>
        <taxon>Fungi</taxon>
        <taxon>Dikarya</taxon>
        <taxon>Ascomycota</taxon>
        <taxon>Pezizomycotina</taxon>
        <taxon>Pezizomycetes</taxon>
        <taxon>Pezizales</taxon>
        <taxon>Ascobolaceae</taxon>
        <taxon>Ascobolus</taxon>
    </lineage>
</organism>
<dbReference type="CDD" id="cd18091">
    <property type="entry name" value="SpoU-like_TRM3-like"/>
    <property type="match status" value="1"/>
</dbReference>
<evidence type="ECO:0000313" key="5">
    <source>
        <dbReference type="Proteomes" id="UP000275078"/>
    </source>
</evidence>
<keyword evidence="1" id="KW-0489">Methyltransferase</keyword>
<dbReference type="Proteomes" id="UP000275078">
    <property type="component" value="Unassembled WGS sequence"/>
</dbReference>
<dbReference type="PANTHER" id="PTHR12029:SF11">
    <property type="entry name" value="METHYLTRANSFERASE TARBP1-RELATED"/>
    <property type="match status" value="1"/>
</dbReference>
<evidence type="ECO:0000256" key="2">
    <source>
        <dbReference type="ARBA" id="ARBA00022679"/>
    </source>
</evidence>
<feature type="non-terminal residue" evidence="4">
    <location>
        <position position="1"/>
    </location>
</feature>
<dbReference type="OrthoDB" id="241340at2759"/>
<dbReference type="InterPro" id="IPR029028">
    <property type="entry name" value="Alpha/beta_knot_MTases"/>
</dbReference>